<dbReference type="EMBL" id="CAKOAT010634043">
    <property type="protein sequence ID" value="CAH8384805.1"/>
    <property type="molecule type" value="Genomic_DNA"/>
</dbReference>
<evidence type="ECO:0000313" key="2">
    <source>
        <dbReference type="EMBL" id="CAH8384805.1"/>
    </source>
</evidence>
<dbReference type="Pfam" id="PF23733">
    <property type="entry name" value="GRXCR1-2_C"/>
    <property type="match status" value="1"/>
</dbReference>
<dbReference type="PANTHER" id="PTHR45669">
    <property type="entry name" value="GLUTAREDOXIN DOMAIN-CONTAINING CYSTEINE-RICH PROTEIN CG12206-RELATED"/>
    <property type="match status" value="1"/>
</dbReference>
<proteinExistence type="predicted"/>
<reference evidence="2 3" key="1">
    <citation type="submission" date="2022-03" db="EMBL/GenBank/DDBJ databases">
        <authorList>
            <person name="Macdonald S."/>
            <person name="Ahmed S."/>
            <person name="Newling K."/>
        </authorList>
    </citation>
    <scope>NUCLEOTIDE SEQUENCE [LARGE SCALE GENOMIC DNA]</scope>
</reference>
<dbReference type="InterPro" id="IPR002109">
    <property type="entry name" value="Glutaredoxin"/>
</dbReference>
<dbReference type="InterPro" id="IPR036249">
    <property type="entry name" value="Thioredoxin-like_sf"/>
</dbReference>
<dbReference type="AlphaFoldDB" id="A0ABC8LM73"/>
<evidence type="ECO:0000313" key="3">
    <source>
        <dbReference type="Proteomes" id="UP001642260"/>
    </source>
</evidence>
<evidence type="ECO:0000259" key="1">
    <source>
        <dbReference type="Pfam" id="PF00462"/>
    </source>
</evidence>
<name>A0ABC8LM73_ERUVS</name>
<comment type="caution">
    <text evidence="2">The sequence shown here is derived from an EMBL/GenBank/DDBJ whole genome shotgun (WGS) entry which is preliminary data.</text>
</comment>
<feature type="domain" description="Glutaredoxin" evidence="1">
    <location>
        <begin position="91"/>
        <end position="155"/>
    </location>
</feature>
<keyword evidence="3" id="KW-1185">Reference proteome</keyword>
<dbReference type="PANTHER" id="PTHR45669:SF36">
    <property type="entry name" value="GLUTAREDOXIN DOMAIN-CONTAINING PROTEIN"/>
    <property type="match status" value="1"/>
</dbReference>
<sequence length="246" mass="28307">MMFSNWLHLRRRLKEISPGTPPRSRRFSCSSFKDIHHLLSEDESSPEPYSPRLQVLHKSRSLKIDRCTWRTPPSTTETLFSNTDHGAVVLYYTSLGAIRKTSKECKAVRKILHELRIPVDERDLVMDSRFLDELHAIFGTRNVELPKVFIGGRYIGGAEEVTKLHESDELRKMVGELPQPEGRYGEICDMCGGCRFVVCETCNGSHKIFSEKNGFICCTVCDVKGIVRCSSCFPMHRRRYSDIYLR</sequence>
<organism evidence="2 3">
    <name type="scientific">Eruca vesicaria subsp. sativa</name>
    <name type="common">Garden rocket</name>
    <name type="synonym">Eruca sativa</name>
    <dbReference type="NCBI Taxonomy" id="29727"/>
    <lineage>
        <taxon>Eukaryota</taxon>
        <taxon>Viridiplantae</taxon>
        <taxon>Streptophyta</taxon>
        <taxon>Embryophyta</taxon>
        <taxon>Tracheophyta</taxon>
        <taxon>Spermatophyta</taxon>
        <taxon>Magnoliopsida</taxon>
        <taxon>eudicotyledons</taxon>
        <taxon>Gunneridae</taxon>
        <taxon>Pentapetalae</taxon>
        <taxon>rosids</taxon>
        <taxon>malvids</taxon>
        <taxon>Brassicales</taxon>
        <taxon>Brassicaceae</taxon>
        <taxon>Brassiceae</taxon>
        <taxon>Eruca</taxon>
    </lineage>
</organism>
<dbReference type="PROSITE" id="PS51354">
    <property type="entry name" value="GLUTAREDOXIN_2"/>
    <property type="match status" value="1"/>
</dbReference>
<dbReference type="Proteomes" id="UP001642260">
    <property type="component" value="Unassembled WGS sequence"/>
</dbReference>
<dbReference type="Pfam" id="PF00462">
    <property type="entry name" value="Glutaredoxin"/>
    <property type="match status" value="1"/>
</dbReference>
<dbReference type="Gene3D" id="3.40.30.10">
    <property type="entry name" value="Glutaredoxin"/>
    <property type="match status" value="1"/>
</dbReference>
<dbReference type="SUPFAM" id="SSF52833">
    <property type="entry name" value="Thioredoxin-like"/>
    <property type="match status" value="1"/>
</dbReference>
<accession>A0ABC8LM73</accession>
<gene>
    <name evidence="2" type="ORF">ERUC_LOCUS37288</name>
</gene>
<protein>
    <recommendedName>
        <fullName evidence="1">Glutaredoxin domain-containing protein</fullName>
    </recommendedName>
</protein>